<evidence type="ECO:0000256" key="4">
    <source>
        <dbReference type="ARBA" id="ARBA00022475"/>
    </source>
</evidence>
<dbReference type="InterPro" id="IPR036259">
    <property type="entry name" value="MFS_trans_sf"/>
</dbReference>
<dbReference type="PANTHER" id="PTHR23502:SF132">
    <property type="entry name" value="POLYAMINE TRANSPORTER 2-RELATED"/>
    <property type="match status" value="1"/>
</dbReference>
<dbReference type="InterPro" id="IPR004812">
    <property type="entry name" value="Efflux_drug-R_Bcr/CmlA"/>
</dbReference>
<dbReference type="PROSITE" id="PS50850">
    <property type="entry name" value="MFS"/>
    <property type="match status" value="1"/>
</dbReference>
<keyword evidence="11" id="KW-1185">Reference proteome</keyword>
<feature type="transmembrane region" description="Helical" evidence="8">
    <location>
        <begin position="113"/>
        <end position="134"/>
    </location>
</feature>
<dbReference type="NCBIfam" id="TIGR00710">
    <property type="entry name" value="efflux_Bcr_CflA"/>
    <property type="match status" value="1"/>
</dbReference>
<accession>A0A857JN98</accession>
<protein>
    <recommendedName>
        <fullName evidence="8">Bcr/CflA family efflux transporter</fullName>
    </recommendedName>
</protein>
<evidence type="ECO:0000256" key="2">
    <source>
        <dbReference type="ARBA" id="ARBA00006236"/>
    </source>
</evidence>
<feature type="domain" description="Major facilitator superfamily (MFS) profile" evidence="9">
    <location>
        <begin position="21"/>
        <end position="410"/>
    </location>
</feature>
<dbReference type="RefSeq" id="WP_160180497.1">
    <property type="nucleotide sequence ID" value="NZ_CP047656.1"/>
</dbReference>
<gene>
    <name evidence="10" type="ORF">FX988_02684</name>
</gene>
<evidence type="ECO:0000256" key="1">
    <source>
        <dbReference type="ARBA" id="ARBA00004651"/>
    </source>
</evidence>
<evidence type="ECO:0000256" key="8">
    <source>
        <dbReference type="RuleBase" id="RU365088"/>
    </source>
</evidence>
<keyword evidence="6 8" id="KW-1133">Transmembrane helix</keyword>
<keyword evidence="5 8" id="KW-0812">Transmembrane</keyword>
<dbReference type="Gene3D" id="1.20.1720.10">
    <property type="entry name" value="Multidrug resistance protein D"/>
    <property type="match status" value="1"/>
</dbReference>
<keyword evidence="7 8" id="KW-0472">Membrane</keyword>
<feature type="transmembrane region" description="Helical" evidence="8">
    <location>
        <begin position="264"/>
        <end position="284"/>
    </location>
</feature>
<dbReference type="GO" id="GO:1990961">
    <property type="term" value="P:xenobiotic detoxification by transmembrane export across the plasma membrane"/>
    <property type="evidence" value="ECO:0007669"/>
    <property type="project" value="InterPro"/>
</dbReference>
<dbReference type="AlphaFoldDB" id="A0A857JN98"/>
<evidence type="ECO:0000256" key="5">
    <source>
        <dbReference type="ARBA" id="ARBA00022692"/>
    </source>
</evidence>
<feature type="transmembrane region" description="Helical" evidence="8">
    <location>
        <begin position="21"/>
        <end position="40"/>
    </location>
</feature>
<dbReference type="GO" id="GO:0042910">
    <property type="term" value="F:xenobiotic transmembrane transporter activity"/>
    <property type="evidence" value="ECO:0007669"/>
    <property type="project" value="InterPro"/>
</dbReference>
<proteinExistence type="inferred from homology"/>
<evidence type="ECO:0000313" key="11">
    <source>
        <dbReference type="Proteomes" id="UP000464524"/>
    </source>
</evidence>
<dbReference type="Pfam" id="PF07690">
    <property type="entry name" value="MFS_1"/>
    <property type="match status" value="1"/>
</dbReference>
<keyword evidence="8" id="KW-0997">Cell inner membrane</keyword>
<dbReference type="Proteomes" id="UP000464524">
    <property type="component" value="Chromosome"/>
</dbReference>
<organism evidence="10 11">
    <name type="scientific">Paraglaciecola mesophila</name>
    <dbReference type="NCBI Taxonomy" id="197222"/>
    <lineage>
        <taxon>Bacteria</taxon>
        <taxon>Pseudomonadati</taxon>
        <taxon>Pseudomonadota</taxon>
        <taxon>Gammaproteobacteria</taxon>
        <taxon>Alteromonadales</taxon>
        <taxon>Alteromonadaceae</taxon>
        <taxon>Paraglaciecola</taxon>
    </lineage>
</organism>
<feature type="transmembrane region" description="Helical" evidence="8">
    <location>
        <begin position="226"/>
        <end position="244"/>
    </location>
</feature>
<evidence type="ECO:0000313" key="10">
    <source>
        <dbReference type="EMBL" id="QHJ12427.1"/>
    </source>
</evidence>
<dbReference type="OrthoDB" id="9814303at2"/>
<dbReference type="KEGG" id="pmes:FX988_02684"/>
<sequence>MANAPFTNDAKVKPALGLAEFVALMALMTSLVALSIDAMLPALNQIALDLQITDPQDTHLIVSLFFIGMAFGQLYFGPVSDAKGRRFTIITGLIIFGLGTIVCMFAESLTVLLIGRVIQAFGVSGPRIAALAVIRDQYKGEAMARVMSFIMMVFILVPMLAPSFGQAVLFWFSWQHIFSSFLVIGFLTGIWYFTRQPETLPKDKRIPFSWKQLSISSRYILSNKMVMFYTLAMGFVFGSFLAYISASQTVFQVIYDTGELFPLYFALLAFSIGFASFINGTLVMRLGMRKLCTWAIFGWLGFTTILLMMCLVYDGLPPLNALVSILFAAFFCIGILFGNLNSMAMQPLGDTAGLGAAIIGSLSSMVSVPVAVFVGSFIDEVMTPIAIGFVGFGIITFLFFWFAERTITKV</sequence>
<evidence type="ECO:0000256" key="3">
    <source>
        <dbReference type="ARBA" id="ARBA00022448"/>
    </source>
</evidence>
<evidence type="ECO:0000259" key="9">
    <source>
        <dbReference type="PROSITE" id="PS50850"/>
    </source>
</evidence>
<feature type="transmembrane region" description="Helical" evidence="8">
    <location>
        <begin position="352"/>
        <end position="378"/>
    </location>
</feature>
<dbReference type="SUPFAM" id="SSF103473">
    <property type="entry name" value="MFS general substrate transporter"/>
    <property type="match status" value="1"/>
</dbReference>
<feature type="transmembrane region" description="Helical" evidence="8">
    <location>
        <begin position="89"/>
        <end position="107"/>
    </location>
</feature>
<feature type="transmembrane region" description="Helical" evidence="8">
    <location>
        <begin position="291"/>
        <end position="313"/>
    </location>
</feature>
<feature type="transmembrane region" description="Helical" evidence="8">
    <location>
        <begin position="384"/>
        <end position="403"/>
    </location>
</feature>
<evidence type="ECO:0000256" key="7">
    <source>
        <dbReference type="ARBA" id="ARBA00023136"/>
    </source>
</evidence>
<feature type="transmembrane region" description="Helical" evidence="8">
    <location>
        <begin position="60"/>
        <end position="77"/>
    </location>
</feature>
<evidence type="ECO:0000256" key="6">
    <source>
        <dbReference type="ARBA" id="ARBA00022989"/>
    </source>
</evidence>
<comment type="subcellular location">
    <subcellularLocation>
        <location evidence="8">Cell inner membrane</location>
        <topology evidence="8">Multi-pass membrane protein</topology>
    </subcellularLocation>
    <subcellularLocation>
        <location evidence="1">Cell membrane</location>
        <topology evidence="1">Multi-pass membrane protein</topology>
    </subcellularLocation>
</comment>
<keyword evidence="4" id="KW-1003">Cell membrane</keyword>
<dbReference type="InterPro" id="IPR020846">
    <property type="entry name" value="MFS_dom"/>
</dbReference>
<keyword evidence="3 8" id="KW-0813">Transport</keyword>
<reference evidence="10 11" key="1">
    <citation type="submission" date="2019-12" db="EMBL/GenBank/DDBJ databases">
        <title>Genome sequencing and assembly of endphytes of Porphyra tenera.</title>
        <authorList>
            <person name="Park J.M."/>
            <person name="Shin R."/>
            <person name="Jo S.H."/>
        </authorList>
    </citation>
    <scope>NUCLEOTIDE SEQUENCE [LARGE SCALE GENOMIC DNA]</scope>
    <source>
        <strain evidence="10 11">GPM4</strain>
    </source>
</reference>
<feature type="transmembrane region" description="Helical" evidence="8">
    <location>
        <begin position="146"/>
        <end position="171"/>
    </location>
</feature>
<feature type="transmembrane region" description="Helical" evidence="8">
    <location>
        <begin position="319"/>
        <end position="340"/>
    </location>
</feature>
<feature type="transmembrane region" description="Helical" evidence="8">
    <location>
        <begin position="177"/>
        <end position="194"/>
    </location>
</feature>
<comment type="similarity">
    <text evidence="2 8">Belongs to the major facilitator superfamily. Bcr/CmlA family.</text>
</comment>
<dbReference type="GO" id="GO:0005886">
    <property type="term" value="C:plasma membrane"/>
    <property type="evidence" value="ECO:0007669"/>
    <property type="project" value="UniProtKB-SubCell"/>
</dbReference>
<dbReference type="CDD" id="cd17320">
    <property type="entry name" value="MFS_MdfA_MDR_like"/>
    <property type="match status" value="1"/>
</dbReference>
<dbReference type="InterPro" id="IPR011701">
    <property type="entry name" value="MFS"/>
</dbReference>
<dbReference type="EMBL" id="CP047656">
    <property type="protein sequence ID" value="QHJ12427.1"/>
    <property type="molecule type" value="Genomic_DNA"/>
</dbReference>
<dbReference type="PANTHER" id="PTHR23502">
    <property type="entry name" value="MAJOR FACILITATOR SUPERFAMILY"/>
    <property type="match status" value="1"/>
</dbReference>
<name>A0A857JN98_9ALTE</name>